<dbReference type="RefSeq" id="WP_085357818.1">
    <property type="nucleotide sequence ID" value="NZ_MTAB01000002.1"/>
</dbReference>
<comment type="caution">
    <text evidence="1">The sequence shown here is derived from an EMBL/GenBank/DDBJ whole genome shotgun (WGS) entry which is preliminary data.</text>
</comment>
<dbReference type="OrthoDB" id="564699at2"/>
<evidence type="ECO:0000313" key="1">
    <source>
        <dbReference type="EMBL" id="OSI25052.1"/>
    </source>
</evidence>
<dbReference type="EMBL" id="MTAB01000002">
    <property type="protein sequence ID" value="OSI25052.1"/>
    <property type="molecule type" value="Genomic_DNA"/>
</dbReference>
<organism evidence="1 2">
    <name type="scientific">Neisseria dumasiana</name>
    <dbReference type="NCBI Taxonomy" id="1931275"/>
    <lineage>
        <taxon>Bacteria</taxon>
        <taxon>Pseudomonadati</taxon>
        <taxon>Pseudomonadota</taxon>
        <taxon>Betaproteobacteria</taxon>
        <taxon>Neisseriales</taxon>
        <taxon>Neisseriaceae</taxon>
        <taxon>Neisseria</taxon>
    </lineage>
</organism>
<sequence>MKNQSHNLCALDVDGFFIGVISCEENLIPAGCVKAEEPESRYGKVAKWQDGEWVYQTDARI</sequence>
<accession>A0A1X3DKY1</accession>
<protein>
    <submittedName>
        <fullName evidence="1">Uncharacterized protein</fullName>
    </submittedName>
</protein>
<dbReference type="AlphaFoldDB" id="A0A1X3DKY1"/>
<dbReference type="Proteomes" id="UP000193303">
    <property type="component" value="Unassembled WGS sequence"/>
</dbReference>
<gene>
    <name evidence="1" type="ORF">BV912_01355</name>
</gene>
<name>A0A1X3DKY1_9NEIS</name>
<reference evidence="2" key="1">
    <citation type="submission" date="2017-01" db="EMBL/GenBank/DDBJ databases">
        <authorList>
            <person name="Mah S.A."/>
            <person name="Swanson W.J."/>
            <person name="Moy G.W."/>
            <person name="Vacquier V.D."/>
        </authorList>
    </citation>
    <scope>NUCLEOTIDE SEQUENCE [LARGE SCALE GENOMIC DNA]</scope>
    <source>
        <strain evidence="2">124861</strain>
    </source>
</reference>
<evidence type="ECO:0000313" key="2">
    <source>
        <dbReference type="Proteomes" id="UP000193303"/>
    </source>
</evidence>
<proteinExistence type="predicted"/>